<dbReference type="InterPro" id="IPR049238">
    <property type="entry name" value="DUF6873"/>
</dbReference>
<evidence type="ECO:0000313" key="2">
    <source>
        <dbReference type="EMBL" id="MBD7913675.1"/>
    </source>
</evidence>
<keyword evidence="3" id="KW-1185">Reference proteome</keyword>
<dbReference type="EMBL" id="JACSQZ010000002">
    <property type="protein sequence ID" value="MBD7913675.1"/>
    <property type="molecule type" value="Genomic_DNA"/>
</dbReference>
<feature type="domain" description="DUF6873" evidence="1">
    <location>
        <begin position="4"/>
        <end position="231"/>
    </location>
</feature>
<evidence type="ECO:0000259" key="1">
    <source>
        <dbReference type="Pfam" id="PF21778"/>
    </source>
</evidence>
<reference evidence="2 3" key="1">
    <citation type="submission" date="2020-08" db="EMBL/GenBank/DDBJ databases">
        <title>A Genomic Blueprint of the Chicken Gut Microbiome.</title>
        <authorList>
            <person name="Gilroy R."/>
            <person name="Ravi A."/>
            <person name="Getino M."/>
            <person name="Pursley I."/>
            <person name="Horton D.L."/>
            <person name="Alikhan N.-F."/>
            <person name="Baker D."/>
            <person name="Gharbi K."/>
            <person name="Hall N."/>
            <person name="Watson M."/>
            <person name="Adriaenssens E.M."/>
            <person name="Foster-Nyarko E."/>
            <person name="Jarju S."/>
            <person name="Secka A."/>
            <person name="Antonio M."/>
            <person name="Oren A."/>
            <person name="Chaudhuri R."/>
            <person name="La Ragione R.M."/>
            <person name="Hildebrand F."/>
            <person name="Pallen M.J."/>
        </authorList>
    </citation>
    <scope>NUCLEOTIDE SEQUENCE [LARGE SCALE GENOMIC DNA]</scope>
    <source>
        <strain evidence="2 3">Sa3CUN1</strain>
    </source>
</reference>
<proteinExistence type="predicted"/>
<dbReference type="Proteomes" id="UP000640335">
    <property type="component" value="Unassembled WGS sequence"/>
</dbReference>
<name>A0ABR8PZT6_9CLOT</name>
<gene>
    <name evidence="2" type="ORF">H9660_00790</name>
</gene>
<sequence length="233" mass="26846">MFCFVDYRTSCHEKEILSSLNLDIIEIPRYPNLYKAIDGHVDIQVHILDKSQKKILINRDMDIKFKNTLNNLNISYIDSKSFLKTNYPNNICLNALNISNYFIHNLKYTDENLLFYNKDKNLINVKQGYTKCSCLPVSDKALITNDIGIYKTLLKYNFDILLLPPGDIVLEGLDYGFIGGTGGLITPDTMAFFGNLDFYKYGEEVKIFLSKYDVKPVYLKNTKLIDRGSLFVL</sequence>
<dbReference type="Pfam" id="PF21778">
    <property type="entry name" value="DUF6873"/>
    <property type="match status" value="1"/>
</dbReference>
<accession>A0ABR8PZT6</accession>
<organism evidence="2 3">
    <name type="scientific">Clostridium gallinarum</name>
    <dbReference type="NCBI Taxonomy" id="2762246"/>
    <lineage>
        <taxon>Bacteria</taxon>
        <taxon>Bacillati</taxon>
        <taxon>Bacillota</taxon>
        <taxon>Clostridia</taxon>
        <taxon>Eubacteriales</taxon>
        <taxon>Clostridiaceae</taxon>
        <taxon>Clostridium</taxon>
    </lineage>
</organism>
<comment type="caution">
    <text evidence="2">The sequence shown here is derived from an EMBL/GenBank/DDBJ whole genome shotgun (WGS) entry which is preliminary data.</text>
</comment>
<evidence type="ECO:0000313" key="3">
    <source>
        <dbReference type="Proteomes" id="UP000640335"/>
    </source>
</evidence>
<dbReference type="RefSeq" id="WP_191747535.1">
    <property type="nucleotide sequence ID" value="NZ_JACSQZ010000002.1"/>
</dbReference>
<protein>
    <recommendedName>
        <fullName evidence="1">DUF6873 domain-containing protein</fullName>
    </recommendedName>
</protein>